<name>A0A267GMT0_9PLAT</name>
<evidence type="ECO:0000313" key="1">
    <source>
        <dbReference type="EMBL" id="PAA86599.1"/>
    </source>
</evidence>
<organism evidence="1 2">
    <name type="scientific">Macrostomum lignano</name>
    <dbReference type="NCBI Taxonomy" id="282301"/>
    <lineage>
        <taxon>Eukaryota</taxon>
        <taxon>Metazoa</taxon>
        <taxon>Spiralia</taxon>
        <taxon>Lophotrochozoa</taxon>
        <taxon>Platyhelminthes</taxon>
        <taxon>Rhabditophora</taxon>
        <taxon>Macrostomorpha</taxon>
        <taxon>Macrostomida</taxon>
        <taxon>Macrostomidae</taxon>
        <taxon>Macrostomum</taxon>
    </lineage>
</organism>
<gene>
    <name evidence="1" type="ORF">BOX15_Mlig002880g1</name>
</gene>
<reference evidence="1 2" key="1">
    <citation type="submission" date="2017-06" db="EMBL/GenBank/DDBJ databases">
        <title>A platform for efficient transgenesis in Macrostomum lignano, a flatworm model organism for stem cell research.</title>
        <authorList>
            <person name="Berezikov E."/>
        </authorList>
    </citation>
    <scope>NUCLEOTIDE SEQUENCE [LARGE SCALE GENOMIC DNA]</scope>
    <source>
        <strain evidence="1">DV1</strain>
        <tissue evidence="1">Whole organism</tissue>
    </source>
</reference>
<dbReference type="InterPro" id="IPR043502">
    <property type="entry name" value="DNA/RNA_pol_sf"/>
</dbReference>
<evidence type="ECO:0000313" key="2">
    <source>
        <dbReference type="Proteomes" id="UP000215902"/>
    </source>
</evidence>
<protein>
    <submittedName>
        <fullName evidence="1">Uncharacterized protein</fullName>
    </submittedName>
</protein>
<proteinExistence type="predicted"/>
<dbReference type="AlphaFoldDB" id="A0A267GMT0"/>
<dbReference type="Proteomes" id="UP000215902">
    <property type="component" value="Unassembled WGS sequence"/>
</dbReference>
<accession>A0A267GMT0</accession>
<dbReference type="SUPFAM" id="SSF56672">
    <property type="entry name" value="DNA/RNA polymerases"/>
    <property type="match status" value="1"/>
</dbReference>
<dbReference type="EMBL" id="NIVC01000272">
    <property type="protein sequence ID" value="PAA86599.1"/>
    <property type="molecule type" value="Genomic_DNA"/>
</dbReference>
<sequence>MAQLRTSIYRLFTRLASPLLLMRTCIHLRVKMFRSRTTNNDDDDNNEMLENISVYFNTNVATIRSDESDSGGLLLSRDAFNEWFESVVTELVHRSLARARVLGGDTDSLMMALVMRNAFETPYETLFKDLAAQGLLDTSNYPPTHELYSLAHKGRLLAWKDEFGGRLALEFVFLRPKNYSFLHCNDEGAVRQLSRSKGVCRSVGRSLKHNVFLHVLIERRLHYVTMQTITSRKQLVFSMSQYKQALGYFDTKRAWTSDLVSLPFGHWRLDD</sequence>
<dbReference type="STRING" id="282301.A0A267GMT0"/>
<keyword evidence="2" id="KW-1185">Reference proteome</keyword>
<comment type="caution">
    <text evidence="1">The sequence shown here is derived from an EMBL/GenBank/DDBJ whole genome shotgun (WGS) entry which is preliminary data.</text>
</comment>